<keyword evidence="1" id="KW-0479">Metal-binding</keyword>
<dbReference type="PROSITE" id="PS01231">
    <property type="entry name" value="TRMA_2"/>
    <property type="match status" value="1"/>
</dbReference>
<evidence type="ECO:0000256" key="2">
    <source>
        <dbReference type="ARBA" id="ARBA00022552"/>
    </source>
</evidence>
<feature type="active site" evidence="10">
    <location>
        <position position="437"/>
    </location>
</feature>
<keyword evidence="6" id="KW-0411">Iron-sulfur</keyword>
<dbReference type="Proteomes" id="UP000006334">
    <property type="component" value="Unassembled WGS sequence"/>
</dbReference>
<dbReference type="Pfam" id="PF01938">
    <property type="entry name" value="TRAM"/>
    <property type="match status" value="1"/>
</dbReference>
<evidence type="ECO:0000256" key="7">
    <source>
        <dbReference type="ARBA" id="ARBA00052756"/>
    </source>
</evidence>
<dbReference type="STRING" id="1127673.GLIP_2983"/>
<dbReference type="FunFam" id="3.40.50.150:FF:000009">
    <property type="entry name" value="23S rRNA (Uracil(1939)-C(5))-methyltransferase RlmD"/>
    <property type="match status" value="1"/>
</dbReference>
<dbReference type="InterPro" id="IPR030391">
    <property type="entry name" value="MeTrfase_TrmA_CS"/>
</dbReference>
<dbReference type="PANTHER" id="PTHR11061:SF49">
    <property type="entry name" value="23S RRNA (URACIL(1939)-C(5))-METHYLTRANSFERASE RLMD"/>
    <property type="match status" value="1"/>
</dbReference>
<dbReference type="GO" id="GO:0051539">
    <property type="term" value="F:4 iron, 4 sulfur cluster binding"/>
    <property type="evidence" value="ECO:0007669"/>
    <property type="project" value="UniProtKB-KW"/>
</dbReference>
<gene>
    <name evidence="12" type="primary">rumA</name>
    <name evidence="12" type="ORF">GLIP_2983</name>
</gene>
<dbReference type="AlphaFoldDB" id="K6X4P7"/>
<dbReference type="CDD" id="cd02440">
    <property type="entry name" value="AdoMet_MTases"/>
    <property type="match status" value="1"/>
</dbReference>
<sequence>MANFYTPKKNKKADAANSHLIGKRVSISISHLDHFAQGVSADHDPLIFVEGALPGEIAEVEITEHRGKVCTARLLKITQPSVNRQPPFCEHFEMCGGCQTQHCQTSAMLKFKQDAIQNLILHTSLDTEKNTHSPKRVLSKASRGGKNIKLAKVADKQAQINWQAPLHSEEKGYRRKTRLSVDARNPDAIKVGFRAKGSNKIFNLSQCPVLKGELEQLIVPLQKTLADMQTPSNVGHISLLSVDNGTQVLIRTVHNLSQHDKALLADFAEDNDVQLILEDKQHNQQTLNQEAKLLAYKINDKLELDIHHDDFVQVNADINQKMIKQAIQWLQLEANDSVLDLFCGIGNFSLAIAEQCERVVGIEGVAKMVQRAQHNATQNQLDNCQFIHADLNSTKLTEHGQTAKCNKVLLDPAREGALSAVKQLASLKPSHIVYVSCNPATFARDAALLIGKNYRLDKLSLLDMFPQTAHTELMALFVPLTKRK</sequence>
<feature type="binding site" evidence="9">
    <location>
        <position position="313"/>
    </location>
    <ligand>
        <name>S-adenosyl-L-methionine</name>
        <dbReference type="ChEBI" id="CHEBI:59789"/>
    </ligand>
</feature>
<dbReference type="GO" id="GO:0070041">
    <property type="term" value="F:rRNA (uridine-C5-)-methyltransferase activity"/>
    <property type="evidence" value="ECO:0007669"/>
    <property type="project" value="TreeGrafter"/>
</dbReference>
<dbReference type="PANTHER" id="PTHR11061">
    <property type="entry name" value="RNA M5U METHYLTRANSFERASE"/>
    <property type="match status" value="1"/>
</dbReference>
<proteinExistence type="inferred from homology"/>
<evidence type="ECO:0000313" key="13">
    <source>
        <dbReference type="Proteomes" id="UP000006334"/>
    </source>
</evidence>
<keyword evidence="3 9" id="KW-0489">Methyltransferase</keyword>
<dbReference type="eggNOG" id="COG2265">
    <property type="taxonomic scope" value="Bacteria"/>
</dbReference>
<evidence type="ECO:0000256" key="5">
    <source>
        <dbReference type="ARBA" id="ARBA00022691"/>
    </source>
</evidence>
<dbReference type="PROSITE" id="PS01230">
    <property type="entry name" value="TRMA_1"/>
    <property type="match status" value="1"/>
</dbReference>
<feature type="active site" description="Nucleophile" evidence="9">
    <location>
        <position position="437"/>
    </location>
</feature>
<keyword evidence="5 9" id="KW-0949">S-adenosyl-L-methionine</keyword>
<accession>K6X4P7</accession>
<dbReference type="GO" id="GO:0070475">
    <property type="term" value="P:rRNA base methylation"/>
    <property type="evidence" value="ECO:0007669"/>
    <property type="project" value="TreeGrafter"/>
</dbReference>
<name>K6X4P7_9ALTE</name>
<evidence type="ECO:0000256" key="6">
    <source>
        <dbReference type="ARBA" id="ARBA00023014"/>
    </source>
</evidence>
<organism evidence="12 13">
    <name type="scientific">Aliiglaciecola lipolytica E3</name>
    <dbReference type="NCBI Taxonomy" id="1127673"/>
    <lineage>
        <taxon>Bacteria</taxon>
        <taxon>Pseudomonadati</taxon>
        <taxon>Pseudomonadota</taxon>
        <taxon>Gammaproteobacteria</taxon>
        <taxon>Alteromonadales</taxon>
        <taxon>Alteromonadaceae</taxon>
        <taxon>Aliiglaciecola</taxon>
    </lineage>
</organism>
<evidence type="ECO:0000256" key="4">
    <source>
        <dbReference type="ARBA" id="ARBA00022679"/>
    </source>
</evidence>
<evidence type="ECO:0000256" key="8">
    <source>
        <dbReference type="ARBA" id="ARBA00059995"/>
    </source>
</evidence>
<evidence type="ECO:0000256" key="1">
    <source>
        <dbReference type="ARBA" id="ARBA00022485"/>
    </source>
</evidence>
<comment type="catalytic activity">
    <reaction evidence="7">
        <text>uridine(1939) in 23S rRNA + S-adenosyl-L-methionine = 5-methyluridine(1939) in 23S rRNA + S-adenosyl-L-homocysteine + H(+)</text>
        <dbReference type="Rhea" id="RHEA:42908"/>
        <dbReference type="Rhea" id="RHEA-COMP:10278"/>
        <dbReference type="Rhea" id="RHEA-COMP:10279"/>
        <dbReference type="ChEBI" id="CHEBI:15378"/>
        <dbReference type="ChEBI" id="CHEBI:57856"/>
        <dbReference type="ChEBI" id="CHEBI:59789"/>
        <dbReference type="ChEBI" id="CHEBI:65315"/>
        <dbReference type="ChEBI" id="CHEBI:74447"/>
        <dbReference type="EC" id="2.1.1.190"/>
    </reaction>
</comment>
<dbReference type="Gene3D" id="3.40.50.150">
    <property type="entry name" value="Vaccinia Virus protein VP39"/>
    <property type="match status" value="1"/>
</dbReference>
<dbReference type="InterPro" id="IPR030390">
    <property type="entry name" value="MeTrfase_TrmA_AS"/>
</dbReference>
<keyword evidence="13" id="KW-1185">Reference proteome</keyword>
<evidence type="ECO:0000259" key="11">
    <source>
        <dbReference type="PROSITE" id="PS50926"/>
    </source>
</evidence>
<dbReference type="InterPro" id="IPR012340">
    <property type="entry name" value="NA-bd_OB-fold"/>
</dbReference>
<dbReference type="NCBIfam" id="NF009639">
    <property type="entry name" value="PRK13168.1"/>
    <property type="match status" value="1"/>
</dbReference>
<keyword evidence="1" id="KW-0408">Iron</keyword>
<dbReference type="SUPFAM" id="SSF50249">
    <property type="entry name" value="Nucleic acid-binding proteins"/>
    <property type="match status" value="1"/>
</dbReference>
<dbReference type="EC" id="2.1.1.190" evidence="12"/>
<comment type="similarity">
    <text evidence="9">Belongs to the class I-like SAM-binding methyltransferase superfamily. RNA M5U methyltransferase family.</text>
</comment>
<dbReference type="Gene3D" id="2.40.50.1070">
    <property type="match status" value="1"/>
</dbReference>
<keyword evidence="4 9" id="KW-0808">Transferase</keyword>
<comment type="caution">
    <text evidence="12">The sequence shown here is derived from an EMBL/GenBank/DDBJ whole genome shotgun (WGS) entry which is preliminary data.</text>
</comment>
<feature type="domain" description="TRAM" evidence="11">
    <location>
        <begin position="18"/>
        <end position="76"/>
    </location>
</feature>
<dbReference type="RefSeq" id="WP_008845409.1">
    <property type="nucleotide sequence ID" value="NZ_BAEN01000059.1"/>
</dbReference>
<keyword evidence="1" id="KW-0004">4Fe-4S</keyword>
<feature type="binding site" evidence="9">
    <location>
        <position position="363"/>
    </location>
    <ligand>
        <name>S-adenosyl-L-methionine</name>
        <dbReference type="ChEBI" id="CHEBI:59789"/>
    </ligand>
</feature>
<dbReference type="OrthoDB" id="9804590at2"/>
<dbReference type="SUPFAM" id="SSF53335">
    <property type="entry name" value="S-adenosyl-L-methionine-dependent methyltransferases"/>
    <property type="match status" value="1"/>
</dbReference>
<dbReference type="InterPro" id="IPR002792">
    <property type="entry name" value="TRAM_dom"/>
</dbReference>
<reference evidence="12 13" key="1">
    <citation type="journal article" date="2017" name="Antonie Van Leeuwenhoek">
        <title>Rhizobium rhizosphaerae sp. nov., a novel species isolated from rice rhizosphere.</title>
        <authorList>
            <person name="Zhao J.J."/>
            <person name="Zhang J."/>
            <person name="Zhang R.J."/>
            <person name="Zhang C.W."/>
            <person name="Yin H.Q."/>
            <person name="Zhang X.X."/>
        </authorList>
    </citation>
    <scope>NUCLEOTIDE SEQUENCE [LARGE SCALE GENOMIC DNA]</scope>
    <source>
        <strain evidence="12 13">E3</strain>
    </source>
</reference>
<dbReference type="PROSITE" id="PS50926">
    <property type="entry name" value="TRAM"/>
    <property type="match status" value="1"/>
</dbReference>
<dbReference type="PROSITE" id="PS51687">
    <property type="entry name" value="SAM_MT_RNA_M5U"/>
    <property type="match status" value="1"/>
</dbReference>
<dbReference type="InterPro" id="IPR010280">
    <property type="entry name" value="U5_MeTrfase_fam"/>
</dbReference>
<protein>
    <submittedName>
        <fullName evidence="12">23S rRNA (Uracil1939-C5)-methyltransferase</fullName>
        <ecNumber evidence="12">2.1.1.190</ecNumber>
    </submittedName>
</protein>
<evidence type="ECO:0000256" key="10">
    <source>
        <dbReference type="PROSITE-ProRule" id="PRU10015"/>
    </source>
</evidence>
<dbReference type="InterPro" id="IPR029063">
    <property type="entry name" value="SAM-dependent_MTases_sf"/>
</dbReference>
<feature type="binding site" evidence="9">
    <location>
        <position position="411"/>
    </location>
    <ligand>
        <name>S-adenosyl-L-methionine</name>
        <dbReference type="ChEBI" id="CHEBI:59789"/>
    </ligand>
</feature>
<keyword evidence="2" id="KW-0698">rRNA processing</keyword>
<dbReference type="NCBIfam" id="TIGR00479">
    <property type="entry name" value="rumA"/>
    <property type="match status" value="1"/>
</dbReference>
<dbReference type="EMBL" id="BAEN01000059">
    <property type="protein sequence ID" value="GAC15604.1"/>
    <property type="molecule type" value="Genomic_DNA"/>
</dbReference>
<evidence type="ECO:0000313" key="12">
    <source>
        <dbReference type="EMBL" id="GAC15604.1"/>
    </source>
</evidence>
<comment type="function">
    <text evidence="8">Catalyzes the formation of 5-methyl-uridine at position 1939 (m5U1939) in 23S rRNA.</text>
</comment>
<dbReference type="Gene3D" id="2.40.50.140">
    <property type="entry name" value="Nucleic acid-binding proteins"/>
    <property type="match status" value="1"/>
</dbReference>
<dbReference type="Pfam" id="PF05958">
    <property type="entry name" value="tRNA_U5-meth_tr"/>
    <property type="match status" value="1"/>
</dbReference>
<evidence type="ECO:0000256" key="9">
    <source>
        <dbReference type="PROSITE-ProRule" id="PRU01024"/>
    </source>
</evidence>
<feature type="binding site" evidence="9">
    <location>
        <position position="342"/>
    </location>
    <ligand>
        <name>S-adenosyl-L-methionine</name>
        <dbReference type="ChEBI" id="CHEBI:59789"/>
    </ligand>
</feature>
<evidence type="ECO:0000256" key="3">
    <source>
        <dbReference type="ARBA" id="ARBA00022603"/>
    </source>
</evidence>